<evidence type="ECO:0000313" key="1">
    <source>
        <dbReference type="EMBL" id="CCE97259.1"/>
    </source>
</evidence>
<proteinExistence type="predicted"/>
<dbReference type="HOGENOM" id="CLU_3375562_0_0_5"/>
<name>G9ABG8_SINF1</name>
<reference evidence="1 2" key="1">
    <citation type="journal article" date="2012" name="J. Bacteriol.">
        <title>Genome sequence of the soybean symbiont Sinorhizobium fredii HH103.</title>
        <authorList>
            <person name="Weidner S."/>
            <person name="Becker A."/>
            <person name="Bonilla I."/>
            <person name="Jaenicke S."/>
            <person name="Lloret J."/>
            <person name="Margaret I."/>
            <person name="Puhler A."/>
            <person name="Ruiz-Sainz J.E."/>
            <person name="Schneiker-Bekel S."/>
            <person name="Szczepanowski R."/>
            <person name="Vinardell J.M."/>
            <person name="Zehner S."/>
            <person name="Gottfert M."/>
        </authorList>
    </citation>
    <scope>NUCLEOTIDE SEQUENCE [LARGE SCALE GENOMIC DNA]</scope>
    <source>
        <strain evidence="1 2">HH103</strain>
    </source>
</reference>
<dbReference type="Proteomes" id="UP000007735">
    <property type="component" value="Chromosome"/>
</dbReference>
<protein>
    <submittedName>
        <fullName evidence="1">Uncharacterized protein</fullName>
    </submittedName>
</protein>
<sequence>MKPAAQGIAACYPHIFFSVDIEDMTGRAAFEGEA</sequence>
<gene>
    <name evidence="1" type="ordered locus">SFHH103_02765</name>
</gene>
<dbReference type="AlphaFoldDB" id="G9ABG8"/>
<dbReference type="STRING" id="1117943.SFHH103_02765"/>
<dbReference type="EMBL" id="HE616890">
    <property type="protein sequence ID" value="CCE97259.1"/>
    <property type="molecule type" value="Genomic_DNA"/>
</dbReference>
<dbReference type="KEGG" id="sfh:SFHH103_02765"/>
<organism evidence="1 2">
    <name type="scientific">Sinorhizobium fredii (strain HH103)</name>
    <dbReference type="NCBI Taxonomy" id="1117943"/>
    <lineage>
        <taxon>Bacteria</taxon>
        <taxon>Pseudomonadati</taxon>
        <taxon>Pseudomonadota</taxon>
        <taxon>Alphaproteobacteria</taxon>
        <taxon>Hyphomicrobiales</taxon>
        <taxon>Rhizobiaceae</taxon>
        <taxon>Sinorhizobium/Ensifer group</taxon>
        <taxon>Sinorhizobium</taxon>
    </lineage>
</organism>
<accession>G9ABG8</accession>
<evidence type="ECO:0000313" key="2">
    <source>
        <dbReference type="Proteomes" id="UP000007735"/>
    </source>
</evidence>